<feature type="compositionally biased region" description="Basic and acidic residues" evidence="1">
    <location>
        <begin position="84"/>
        <end position="98"/>
    </location>
</feature>
<keyword evidence="2" id="KW-0732">Signal</keyword>
<dbReference type="InterPro" id="IPR011008">
    <property type="entry name" value="Dimeric_a/b-barrel"/>
</dbReference>
<evidence type="ECO:0000313" key="4">
    <source>
        <dbReference type="EMBL" id="OVE47821.1"/>
    </source>
</evidence>
<feature type="region of interest" description="Disordered" evidence="1">
    <location>
        <begin position="82"/>
        <end position="113"/>
    </location>
</feature>
<dbReference type="PROSITE" id="PS51318">
    <property type="entry name" value="TAT"/>
    <property type="match status" value="1"/>
</dbReference>
<keyword evidence="5" id="KW-1185">Reference proteome</keyword>
<dbReference type="Gene3D" id="3.30.70.100">
    <property type="match status" value="2"/>
</dbReference>
<dbReference type="EMBL" id="NHOO01000009">
    <property type="protein sequence ID" value="OVE47821.1"/>
    <property type="molecule type" value="Genomic_DNA"/>
</dbReference>
<gene>
    <name evidence="4" type="ORF">CBW21_12265</name>
</gene>
<comment type="caution">
    <text evidence="4">The sequence shown here is derived from an EMBL/GenBank/DDBJ whole genome shotgun (WGS) entry which is preliminary data.</text>
</comment>
<dbReference type="InterPro" id="IPR006311">
    <property type="entry name" value="TAT_signal"/>
</dbReference>
<feature type="chain" id="PRO_5011230338" description="EthD domain-containing protein" evidence="2">
    <location>
        <begin position="29"/>
        <end position="381"/>
    </location>
</feature>
<dbReference type="Pfam" id="PF07110">
    <property type="entry name" value="EthD"/>
    <property type="match status" value="2"/>
</dbReference>
<reference evidence="4 5" key="1">
    <citation type="submission" date="2017-05" db="EMBL/GenBank/DDBJ databases">
        <title>Chromobacterium violaceum GHPS1 isolated from Hydrocarbon polluted soil in French Guiana display an awesome secondary metabolite arsenal and a battery of drug and heavy-metal-resistance and detoxification of xenobiotics proteins.</title>
        <authorList>
            <person name="Belbahri L."/>
        </authorList>
    </citation>
    <scope>NUCLEOTIDE SEQUENCE [LARGE SCALE GENOMIC DNA]</scope>
    <source>
        <strain evidence="4 5">GHPS1</strain>
    </source>
</reference>
<dbReference type="OMA" id="FWHPASS"/>
<proteinExistence type="predicted"/>
<dbReference type="AlphaFoldDB" id="A0A202B8X1"/>
<dbReference type="GO" id="GO:0016491">
    <property type="term" value="F:oxidoreductase activity"/>
    <property type="evidence" value="ECO:0007669"/>
    <property type="project" value="InterPro"/>
</dbReference>
<name>A0A202B8X1_CHRVL</name>
<evidence type="ECO:0000259" key="3">
    <source>
        <dbReference type="Pfam" id="PF07110"/>
    </source>
</evidence>
<dbReference type="SUPFAM" id="SSF54909">
    <property type="entry name" value="Dimeric alpha+beta barrel"/>
    <property type="match status" value="1"/>
</dbReference>
<protein>
    <recommendedName>
        <fullName evidence="3">EthD domain-containing protein</fullName>
    </recommendedName>
</protein>
<organism evidence="4 5">
    <name type="scientific">Chromobacterium violaceum</name>
    <dbReference type="NCBI Taxonomy" id="536"/>
    <lineage>
        <taxon>Bacteria</taxon>
        <taxon>Pseudomonadati</taxon>
        <taxon>Pseudomonadota</taxon>
        <taxon>Betaproteobacteria</taxon>
        <taxon>Neisseriales</taxon>
        <taxon>Chromobacteriaceae</taxon>
        <taxon>Chromobacterium</taxon>
    </lineage>
</organism>
<accession>A0A202B8X1</accession>
<evidence type="ECO:0000256" key="1">
    <source>
        <dbReference type="SAM" id="MobiDB-lite"/>
    </source>
</evidence>
<evidence type="ECO:0000256" key="2">
    <source>
        <dbReference type="SAM" id="SignalP"/>
    </source>
</evidence>
<evidence type="ECO:0000313" key="5">
    <source>
        <dbReference type="Proteomes" id="UP000196342"/>
    </source>
</evidence>
<feature type="domain" description="EthD" evidence="3">
    <location>
        <begin position="120"/>
        <end position="227"/>
    </location>
</feature>
<dbReference type="Proteomes" id="UP000196342">
    <property type="component" value="Unassembled WGS sequence"/>
</dbReference>
<feature type="signal peptide" evidence="2">
    <location>
        <begin position="1"/>
        <end position="28"/>
    </location>
</feature>
<dbReference type="RefSeq" id="WP_011135353.1">
    <property type="nucleotide sequence ID" value="NZ_CP050992.1"/>
</dbReference>
<feature type="domain" description="EthD" evidence="3">
    <location>
        <begin position="265"/>
        <end position="356"/>
    </location>
</feature>
<sequence>MNLSRRAFLEHSLLYAALAPFASQAAQAEGMKPRAFSNTQGSNMKLSRNEYDYRPPRLQDLQTASDPLIVLCTLLARADNSPLSERRRDPGFLIDRDGQSIQDPAGHDQRPAFDSPVNVSFEKWGEYWRKVHGPRFLYAQKPQDGGIQRMVRYDQVHRLAFGPSKGSPLPYLPPVDNDGELFHTVVDHVPAYRRPDWDGIAYLGFKSTDDMGAVFSQPSLAATIIPEDKAIFRELAPVLSRQHIIIPSATQRDPILLVKTHQRRAGLSRQEFQHQWLAEHADLVRTTPATARYVRRYVQLHAIGPEQEGQPFWHPASSKIDGVTLMAFSSLNDLEDFMLSEDYQAIERDEQRFADAERSDFWTAMGINVVNRIQQEVATPR</sequence>
<dbReference type="InterPro" id="IPR009799">
    <property type="entry name" value="EthD_dom"/>
</dbReference>